<name>A0A9N7YJP0_PLEPL</name>
<feature type="region of interest" description="Disordered" evidence="1">
    <location>
        <begin position="91"/>
        <end position="117"/>
    </location>
</feature>
<comment type="caution">
    <text evidence="2">The sequence shown here is derived from an EMBL/GenBank/DDBJ whole genome shotgun (WGS) entry which is preliminary data.</text>
</comment>
<accession>A0A9N7YJP0</accession>
<dbReference type="AlphaFoldDB" id="A0A9N7YJP0"/>
<reference evidence="2" key="1">
    <citation type="submission" date="2020-03" db="EMBL/GenBank/DDBJ databases">
        <authorList>
            <person name="Weist P."/>
        </authorList>
    </citation>
    <scope>NUCLEOTIDE SEQUENCE</scope>
</reference>
<keyword evidence="3" id="KW-1185">Reference proteome</keyword>
<protein>
    <submittedName>
        <fullName evidence="2">Uncharacterized protein</fullName>
    </submittedName>
</protein>
<gene>
    <name evidence="2" type="ORF">PLEPLA_LOCUS15821</name>
</gene>
<sequence>MQSEARRSGEPQTGKPIRGFPPRPPSPAAPPCASHAPIRPAALRLVPATALLFLKQRTARQRPGAGDGGPPVDMLLLAQPLIDIERAAAGEGLSDSGFPSAPNELSHQALSRVLKLE</sequence>
<dbReference type="Proteomes" id="UP001153269">
    <property type="component" value="Unassembled WGS sequence"/>
</dbReference>
<proteinExistence type="predicted"/>
<evidence type="ECO:0000313" key="2">
    <source>
        <dbReference type="EMBL" id="CAB1427876.1"/>
    </source>
</evidence>
<organism evidence="2 3">
    <name type="scientific">Pleuronectes platessa</name>
    <name type="common">European plaice</name>
    <dbReference type="NCBI Taxonomy" id="8262"/>
    <lineage>
        <taxon>Eukaryota</taxon>
        <taxon>Metazoa</taxon>
        <taxon>Chordata</taxon>
        <taxon>Craniata</taxon>
        <taxon>Vertebrata</taxon>
        <taxon>Euteleostomi</taxon>
        <taxon>Actinopterygii</taxon>
        <taxon>Neopterygii</taxon>
        <taxon>Teleostei</taxon>
        <taxon>Neoteleostei</taxon>
        <taxon>Acanthomorphata</taxon>
        <taxon>Carangaria</taxon>
        <taxon>Pleuronectiformes</taxon>
        <taxon>Pleuronectoidei</taxon>
        <taxon>Pleuronectidae</taxon>
        <taxon>Pleuronectes</taxon>
    </lineage>
</organism>
<dbReference type="EMBL" id="CADEAL010001002">
    <property type="protein sequence ID" value="CAB1427876.1"/>
    <property type="molecule type" value="Genomic_DNA"/>
</dbReference>
<feature type="compositionally biased region" description="Pro residues" evidence="1">
    <location>
        <begin position="19"/>
        <end position="30"/>
    </location>
</feature>
<evidence type="ECO:0000313" key="3">
    <source>
        <dbReference type="Proteomes" id="UP001153269"/>
    </source>
</evidence>
<feature type="region of interest" description="Disordered" evidence="1">
    <location>
        <begin position="1"/>
        <end position="35"/>
    </location>
</feature>
<evidence type="ECO:0000256" key="1">
    <source>
        <dbReference type="SAM" id="MobiDB-lite"/>
    </source>
</evidence>